<protein>
    <submittedName>
        <fullName evidence="1">Uncharacterized protein</fullName>
    </submittedName>
</protein>
<gene>
    <name evidence="1" type="ORF">HETSPECPRED_006550</name>
</gene>
<dbReference type="Gene3D" id="2.40.160.20">
    <property type="match status" value="1"/>
</dbReference>
<comment type="caution">
    <text evidence="1">The sequence shown here is derived from an EMBL/GenBank/DDBJ whole genome shotgun (WGS) entry which is preliminary data.</text>
</comment>
<sequence>MSVVDIGAQPMTNIIVKSEPGFSPSIDAEIVGNANDYIHNDPSGKHMRLDAHGVVKYPALDKTTGGLIYINYSGVVDLSPELLSILSGKEDAKSTEFGGACEPSLVPIDQFLLSRIKPLMRWILTSAPIVIEMRFETGEEKLKDLERGTFVGAGRFLVEKGKPVTVEYRLSKVVKG</sequence>
<evidence type="ECO:0000313" key="1">
    <source>
        <dbReference type="EMBL" id="CAF9927306.1"/>
    </source>
</evidence>
<name>A0A8H3FU03_9LECA</name>
<dbReference type="AlphaFoldDB" id="A0A8H3FU03"/>
<dbReference type="Proteomes" id="UP000664521">
    <property type="component" value="Unassembled WGS sequence"/>
</dbReference>
<accession>A0A8H3FU03</accession>
<reference evidence="1" key="1">
    <citation type="submission" date="2021-03" db="EMBL/GenBank/DDBJ databases">
        <authorList>
            <person name="Tagirdzhanova G."/>
        </authorList>
    </citation>
    <scope>NUCLEOTIDE SEQUENCE</scope>
</reference>
<dbReference type="EMBL" id="CAJPDS010000044">
    <property type="protein sequence ID" value="CAF9927306.1"/>
    <property type="molecule type" value="Genomic_DNA"/>
</dbReference>
<keyword evidence="2" id="KW-1185">Reference proteome</keyword>
<proteinExistence type="predicted"/>
<evidence type="ECO:0000313" key="2">
    <source>
        <dbReference type="Proteomes" id="UP000664521"/>
    </source>
</evidence>
<dbReference type="OrthoDB" id="2544694at2759"/>
<organism evidence="1 2">
    <name type="scientific">Heterodermia speciosa</name>
    <dbReference type="NCBI Taxonomy" id="116794"/>
    <lineage>
        <taxon>Eukaryota</taxon>
        <taxon>Fungi</taxon>
        <taxon>Dikarya</taxon>
        <taxon>Ascomycota</taxon>
        <taxon>Pezizomycotina</taxon>
        <taxon>Lecanoromycetes</taxon>
        <taxon>OSLEUM clade</taxon>
        <taxon>Lecanoromycetidae</taxon>
        <taxon>Caliciales</taxon>
        <taxon>Physciaceae</taxon>
        <taxon>Heterodermia</taxon>
    </lineage>
</organism>
<dbReference type="Pfam" id="PF11578">
    <property type="entry name" value="DUF3237"/>
    <property type="match status" value="2"/>
</dbReference>